<reference evidence="2 3" key="1">
    <citation type="journal article" date="2019" name="Int. J. Syst. Evol. Microbiol.">
        <title>The Global Catalogue of Microorganisms (GCM) 10K type strain sequencing project: providing services to taxonomists for standard genome sequencing and annotation.</title>
        <authorList>
            <consortium name="The Broad Institute Genomics Platform"/>
            <consortium name="The Broad Institute Genome Sequencing Center for Infectious Disease"/>
            <person name="Wu L."/>
            <person name="Ma J."/>
        </authorList>
    </citation>
    <scope>NUCLEOTIDE SEQUENCE [LARGE SCALE GENOMIC DNA]</scope>
    <source>
        <strain evidence="2 3">CGMCC 1.10390</strain>
    </source>
</reference>
<protein>
    <submittedName>
        <fullName evidence="2">SOUL family heme-binding protein</fullName>
    </submittedName>
</protein>
<evidence type="ECO:0000256" key="1">
    <source>
        <dbReference type="SAM" id="MobiDB-lite"/>
    </source>
</evidence>
<proteinExistence type="predicted"/>
<dbReference type="PANTHER" id="PTHR11220">
    <property type="entry name" value="HEME-BINDING PROTEIN-RELATED"/>
    <property type="match status" value="1"/>
</dbReference>
<feature type="region of interest" description="Disordered" evidence="1">
    <location>
        <begin position="88"/>
        <end position="109"/>
    </location>
</feature>
<accession>A0ABD6DGA6</accession>
<organism evidence="2 3">
    <name type="scientific">Haloarchaeobius litoreus</name>
    <dbReference type="NCBI Taxonomy" id="755306"/>
    <lineage>
        <taxon>Archaea</taxon>
        <taxon>Methanobacteriati</taxon>
        <taxon>Methanobacteriota</taxon>
        <taxon>Stenosarchaea group</taxon>
        <taxon>Halobacteria</taxon>
        <taxon>Halobacteriales</taxon>
        <taxon>Halorubellaceae</taxon>
        <taxon>Haloarchaeobius</taxon>
    </lineage>
</organism>
<evidence type="ECO:0000313" key="2">
    <source>
        <dbReference type="EMBL" id="MFD1645351.1"/>
    </source>
</evidence>
<dbReference type="EMBL" id="JBHUDO010000002">
    <property type="protein sequence ID" value="MFD1645351.1"/>
    <property type="molecule type" value="Genomic_DNA"/>
</dbReference>
<keyword evidence="3" id="KW-1185">Reference proteome</keyword>
<dbReference type="InterPro" id="IPR011256">
    <property type="entry name" value="Reg_factor_effector_dom_sf"/>
</dbReference>
<dbReference type="AlphaFoldDB" id="A0ABD6DGA6"/>
<dbReference type="InterPro" id="IPR006917">
    <property type="entry name" value="SOUL_heme-bd"/>
</dbReference>
<gene>
    <name evidence="2" type="ORF">ACFSBL_06620</name>
</gene>
<dbReference type="Gene3D" id="3.20.80.10">
    <property type="entry name" value="Regulatory factor, effector binding domain"/>
    <property type="match status" value="1"/>
</dbReference>
<comment type="caution">
    <text evidence="2">The sequence shown here is derived from an EMBL/GenBank/DDBJ whole genome shotgun (WGS) entry which is preliminary data.</text>
</comment>
<dbReference type="PANTHER" id="PTHR11220:SF1">
    <property type="entry name" value="HEME-BINDING PROTEIN 2"/>
    <property type="match status" value="1"/>
</dbReference>
<dbReference type="SUPFAM" id="SSF55136">
    <property type="entry name" value="Probable bacterial effector-binding domain"/>
    <property type="match status" value="1"/>
</dbReference>
<evidence type="ECO:0000313" key="3">
    <source>
        <dbReference type="Proteomes" id="UP001597034"/>
    </source>
</evidence>
<dbReference type="RefSeq" id="WP_256399137.1">
    <property type="nucleotide sequence ID" value="NZ_JANHJR010000001.1"/>
</dbReference>
<dbReference type="Proteomes" id="UP001597034">
    <property type="component" value="Unassembled WGS sequence"/>
</dbReference>
<name>A0ABD6DGA6_9EURY</name>
<dbReference type="Pfam" id="PF04832">
    <property type="entry name" value="SOUL"/>
    <property type="match status" value="1"/>
</dbReference>
<sequence length="209" mass="23457">MNRRTKTALVGGAVLLGGWIAWGAYSSRSAEEVPYEQVREVDGVEIRRYPRTVFVETTATDQMTAFRRLFRYISGENERQDEISMTAPVRSDGRGGESVSMTAPVRSDADDGGTRMAFYLPEEYGPESAPVPTESTVRLVVEPPKTVAVVRFSWYAPGWRVERLTEQLRTTLAEAGVEPTGEPYLLRYNDPWTPPFMRRNEVAVEVDAS</sequence>